<proteinExistence type="predicted"/>
<keyword evidence="2" id="KW-1185">Reference proteome</keyword>
<comment type="caution">
    <text evidence="1">The sequence shown here is derived from an EMBL/GenBank/DDBJ whole genome shotgun (WGS) entry which is preliminary data.</text>
</comment>
<dbReference type="Proteomes" id="UP000789366">
    <property type="component" value="Unassembled WGS sequence"/>
</dbReference>
<evidence type="ECO:0000313" key="1">
    <source>
        <dbReference type="EMBL" id="CAG8642941.1"/>
    </source>
</evidence>
<evidence type="ECO:0000313" key="2">
    <source>
        <dbReference type="Proteomes" id="UP000789366"/>
    </source>
</evidence>
<accession>A0ACA9NAA5</accession>
<name>A0ACA9NAA5_9GLOM</name>
<organism evidence="1 2">
    <name type="scientific">Cetraspora pellucida</name>
    <dbReference type="NCBI Taxonomy" id="1433469"/>
    <lineage>
        <taxon>Eukaryota</taxon>
        <taxon>Fungi</taxon>
        <taxon>Fungi incertae sedis</taxon>
        <taxon>Mucoromycota</taxon>
        <taxon>Glomeromycotina</taxon>
        <taxon>Glomeromycetes</taxon>
        <taxon>Diversisporales</taxon>
        <taxon>Gigasporaceae</taxon>
        <taxon>Cetraspora</taxon>
    </lineage>
</organism>
<sequence>MWHGLDQQSSLSLKFIPLLAATCWDIWFRMAFYVHNYLGYMQEFYNDELQIEPSETIKKIVDVFNNPDK</sequence>
<reference evidence="1" key="1">
    <citation type="submission" date="2021-06" db="EMBL/GenBank/DDBJ databases">
        <authorList>
            <person name="Kallberg Y."/>
            <person name="Tangrot J."/>
            <person name="Rosling A."/>
        </authorList>
    </citation>
    <scope>NUCLEOTIDE SEQUENCE</scope>
    <source>
        <strain evidence="1">28 12/20/2015</strain>
    </source>
</reference>
<protein>
    <submittedName>
        <fullName evidence="1">8943_t:CDS:1</fullName>
    </submittedName>
</protein>
<feature type="non-terminal residue" evidence="1">
    <location>
        <position position="69"/>
    </location>
</feature>
<dbReference type="EMBL" id="CAJVPW010013217">
    <property type="protein sequence ID" value="CAG8642941.1"/>
    <property type="molecule type" value="Genomic_DNA"/>
</dbReference>
<gene>
    <name evidence="1" type="ORF">SPELUC_LOCUS8637</name>
</gene>